<sequence length="119" mass="12482">MRKREEEAQATPQLSYSVAITGGPATDIPGEHHDWPAEEIIKMEEDSESHNTGDDRTGTIQGGANWGSNGQPTSTGTTNITLLQQLRALGSGAEEIAPAFAMITDVESGSHAVHASPGT</sequence>
<dbReference type="Proteomes" id="UP001159364">
    <property type="component" value="Linkage Group LG02"/>
</dbReference>
<feature type="compositionally biased region" description="Basic and acidic residues" evidence="1">
    <location>
        <begin position="45"/>
        <end position="57"/>
    </location>
</feature>
<keyword evidence="3" id="KW-1185">Reference proteome</keyword>
<evidence type="ECO:0000256" key="1">
    <source>
        <dbReference type="SAM" id="MobiDB-lite"/>
    </source>
</evidence>
<evidence type="ECO:0000313" key="2">
    <source>
        <dbReference type="EMBL" id="KAJ8771810.1"/>
    </source>
</evidence>
<evidence type="ECO:0000313" key="3">
    <source>
        <dbReference type="Proteomes" id="UP001159364"/>
    </source>
</evidence>
<reference evidence="2 3" key="1">
    <citation type="submission" date="2021-09" db="EMBL/GenBank/DDBJ databases">
        <title>Genomic insights and catalytic innovation underlie evolution of tropane alkaloids biosynthesis.</title>
        <authorList>
            <person name="Wang Y.-J."/>
            <person name="Tian T."/>
            <person name="Huang J.-P."/>
            <person name="Huang S.-X."/>
        </authorList>
    </citation>
    <scope>NUCLEOTIDE SEQUENCE [LARGE SCALE GENOMIC DNA]</scope>
    <source>
        <strain evidence="2">KIB-2018</strain>
        <tissue evidence="2">Leaf</tissue>
    </source>
</reference>
<dbReference type="EMBL" id="JAIWQS010000002">
    <property type="protein sequence ID" value="KAJ8771810.1"/>
    <property type="molecule type" value="Genomic_DNA"/>
</dbReference>
<organism evidence="2 3">
    <name type="scientific">Erythroxylum novogranatense</name>
    <dbReference type="NCBI Taxonomy" id="1862640"/>
    <lineage>
        <taxon>Eukaryota</taxon>
        <taxon>Viridiplantae</taxon>
        <taxon>Streptophyta</taxon>
        <taxon>Embryophyta</taxon>
        <taxon>Tracheophyta</taxon>
        <taxon>Spermatophyta</taxon>
        <taxon>Magnoliopsida</taxon>
        <taxon>eudicotyledons</taxon>
        <taxon>Gunneridae</taxon>
        <taxon>Pentapetalae</taxon>
        <taxon>rosids</taxon>
        <taxon>fabids</taxon>
        <taxon>Malpighiales</taxon>
        <taxon>Erythroxylaceae</taxon>
        <taxon>Erythroxylum</taxon>
    </lineage>
</organism>
<accession>A0AAV8U163</accession>
<proteinExistence type="predicted"/>
<feature type="region of interest" description="Disordered" evidence="1">
    <location>
        <begin position="45"/>
        <end position="77"/>
    </location>
</feature>
<dbReference type="AlphaFoldDB" id="A0AAV8U163"/>
<protein>
    <submittedName>
        <fullName evidence="2">Uncharacterized protein</fullName>
    </submittedName>
</protein>
<gene>
    <name evidence="2" type="ORF">K2173_026987</name>
</gene>
<feature type="region of interest" description="Disordered" evidence="1">
    <location>
        <begin position="1"/>
        <end position="32"/>
    </location>
</feature>
<feature type="compositionally biased region" description="Polar residues" evidence="1">
    <location>
        <begin position="66"/>
        <end position="77"/>
    </location>
</feature>
<name>A0AAV8U163_9ROSI</name>
<comment type="caution">
    <text evidence="2">The sequence shown here is derived from an EMBL/GenBank/DDBJ whole genome shotgun (WGS) entry which is preliminary data.</text>
</comment>